<evidence type="ECO:0000256" key="10">
    <source>
        <dbReference type="ARBA" id="ARBA00029605"/>
    </source>
</evidence>
<feature type="active site" evidence="12">
    <location>
        <position position="280"/>
    </location>
</feature>
<evidence type="ECO:0000256" key="2">
    <source>
        <dbReference type="ARBA" id="ARBA00004496"/>
    </source>
</evidence>
<dbReference type="GO" id="GO:0004177">
    <property type="term" value="F:aminopeptidase activity"/>
    <property type="evidence" value="ECO:0007669"/>
    <property type="project" value="UniProtKB-UniRule"/>
</dbReference>
<keyword evidence="9 11" id="KW-0378">Hydrolase</keyword>
<evidence type="ECO:0000256" key="1">
    <source>
        <dbReference type="ARBA" id="ARBA00001585"/>
    </source>
</evidence>
<dbReference type="InterPro" id="IPR002410">
    <property type="entry name" value="Peptidase_S33"/>
</dbReference>
<dbReference type="InterPro" id="IPR005944">
    <property type="entry name" value="Pro_iminopeptidase"/>
</dbReference>
<dbReference type="Proteomes" id="UP000315115">
    <property type="component" value="Chromosome 2"/>
</dbReference>
<dbReference type="NCBIfam" id="TIGR01249">
    <property type="entry name" value="pro_imino_pep_1"/>
    <property type="match status" value="1"/>
</dbReference>
<dbReference type="AlphaFoldDB" id="A0A510IGG8"/>
<keyword evidence="7 11" id="KW-0963">Cytoplasm</keyword>
<comment type="similarity">
    <text evidence="3 11 13">Belongs to the peptidase S33 family.</text>
</comment>
<protein>
    <recommendedName>
        <fullName evidence="5 11">Proline iminopeptidase</fullName>
        <shortName evidence="11">PIP</shortName>
        <ecNumber evidence="4 11">3.4.11.5</ecNumber>
    </recommendedName>
    <alternativeName>
        <fullName evidence="10 11">Prolyl aminopeptidase</fullName>
    </alternativeName>
</protein>
<dbReference type="EMBL" id="AP019799">
    <property type="protein sequence ID" value="BBL91536.1"/>
    <property type="molecule type" value="Genomic_DNA"/>
</dbReference>
<dbReference type="PRINTS" id="PR00793">
    <property type="entry name" value="PROAMNOPTASE"/>
</dbReference>
<keyword evidence="6 11" id="KW-0031">Aminopeptidase</keyword>
<evidence type="ECO:0000256" key="13">
    <source>
        <dbReference type="RuleBase" id="RU003421"/>
    </source>
</evidence>
<evidence type="ECO:0000256" key="7">
    <source>
        <dbReference type="ARBA" id="ARBA00022490"/>
    </source>
</evidence>
<dbReference type="PANTHER" id="PTHR43722:SF1">
    <property type="entry name" value="PROLINE IMINOPEPTIDASE"/>
    <property type="match status" value="1"/>
</dbReference>
<evidence type="ECO:0000256" key="11">
    <source>
        <dbReference type="PIRNR" id="PIRNR006431"/>
    </source>
</evidence>
<dbReference type="EC" id="3.4.11.5" evidence="4 11"/>
<evidence type="ECO:0000256" key="5">
    <source>
        <dbReference type="ARBA" id="ARBA00021843"/>
    </source>
</evidence>
<proteinExistence type="inferred from homology"/>
<feature type="domain" description="AB hydrolase-1" evidence="14">
    <location>
        <begin position="47"/>
        <end position="308"/>
    </location>
</feature>
<evidence type="ECO:0000259" key="14">
    <source>
        <dbReference type="Pfam" id="PF00561"/>
    </source>
</evidence>
<dbReference type="Gene3D" id="3.40.50.1820">
    <property type="entry name" value="alpha/beta hydrolase"/>
    <property type="match status" value="1"/>
</dbReference>
<keyword evidence="8 11" id="KW-0645">Protease</keyword>
<dbReference type="Pfam" id="PF00561">
    <property type="entry name" value="Abhydrolase_1"/>
    <property type="match status" value="1"/>
</dbReference>
<feature type="active site" description="Proton donor" evidence="12">
    <location>
        <position position="308"/>
    </location>
</feature>
<sequence length="329" mass="37334">MRQAQWMAKKYMDFLYPPIEPFDTGLLEVDKGVFIYWEVSGNPNGIPVLYLHGGPGSALKTGYRRRYDPEKYLIISFEQRGCGRSLPLITDSLDRIQEFHTSNFIADIEKLRQHLDISSWLVTGISWGTTLALAYAQVHPSRVQALVLAAINLATSAEVKWITEDMKVIFPEEWEVFQRAAQAMPDESLIDAYYRAILSKDAEVRFSAYKAWSRWESAHVSIDPVAIPNPSFEDEQFRAVFSTQVIHFWKHAAFLSETYILDNMSKLLGIPGVLIHGRLDVSSPVKTAWDLNKAWDTGRLIVIEDEGHGGPKIIGAFVDAVKELTPRFE</sequence>
<dbReference type="RefSeq" id="WP_143693920.1">
    <property type="nucleotide sequence ID" value="NZ_AP019799.1"/>
</dbReference>
<evidence type="ECO:0000256" key="9">
    <source>
        <dbReference type="ARBA" id="ARBA00022801"/>
    </source>
</evidence>
<organism evidence="15 16">
    <name type="scientific">Vibrio rotiferianus</name>
    <dbReference type="NCBI Taxonomy" id="190895"/>
    <lineage>
        <taxon>Bacteria</taxon>
        <taxon>Pseudomonadati</taxon>
        <taxon>Pseudomonadota</taxon>
        <taxon>Gammaproteobacteria</taxon>
        <taxon>Vibrionales</taxon>
        <taxon>Vibrionaceae</taxon>
        <taxon>Vibrio</taxon>
    </lineage>
</organism>
<feature type="active site" description="Nucleophile" evidence="12">
    <location>
        <position position="126"/>
    </location>
</feature>
<dbReference type="InterPro" id="IPR029058">
    <property type="entry name" value="AB_hydrolase_fold"/>
</dbReference>
<dbReference type="InterPro" id="IPR000073">
    <property type="entry name" value="AB_hydrolase_1"/>
</dbReference>
<comment type="subcellular location">
    <subcellularLocation>
        <location evidence="2 11">Cytoplasm</location>
    </subcellularLocation>
</comment>
<evidence type="ECO:0000256" key="12">
    <source>
        <dbReference type="PIRSR" id="PIRSR006431-1"/>
    </source>
</evidence>
<evidence type="ECO:0000256" key="3">
    <source>
        <dbReference type="ARBA" id="ARBA00010088"/>
    </source>
</evidence>
<dbReference type="PIRSF" id="PIRSF006431">
    <property type="entry name" value="Pept_S33"/>
    <property type="match status" value="1"/>
</dbReference>
<gene>
    <name evidence="15" type="primary">pip</name>
    <name evidence="15" type="ORF">VroAM7_41890</name>
</gene>
<accession>A0A510IGG8</accession>
<dbReference type="SUPFAM" id="SSF53474">
    <property type="entry name" value="alpha/beta-Hydrolases"/>
    <property type="match status" value="1"/>
</dbReference>
<evidence type="ECO:0000313" key="16">
    <source>
        <dbReference type="Proteomes" id="UP000315115"/>
    </source>
</evidence>
<evidence type="ECO:0000256" key="4">
    <source>
        <dbReference type="ARBA" id="ARBA00012568"/>
    </source>
</evidence>
<name>A0A510IGG8_9VIBR</name>
<evidence type="ECO:0000256" key="8">
    <source>
        <dbReference type="ARBA" id="ARBA00022670"/>
    </source>
</evidence>
<dbReference type="GO" id="GO:0006508">
    <property type="term" value="P:proteolysis"/>
    <property type="evidence" value="ECO:0007669"/>
    <property type="project" value="UniProtKB-KW"/>
</dbReference>
<evidence type="ECO:0000313" key="15">
    <source>
        <dbReference type="EMBL" id="BBL91536.1"/>
    </source>
</evidence>
<comment type="catalytic activity">
    <reaction evidence="1 11 13">
        <text>Release of N-terminal proline from a peptide.</text>
        <dbReference type="EC" id="3.4.11.5"/>
    </reaction>
</comment>
<dbReference type="PANTHER" id="PTHR43722">
    <property type="entry name" value="PROLINE IMINOPEPTIDASE"/>
    <property type="match status" value="1"/>
</dbReference>
<evidence type="ECO:0000256" key="6">
    <source>
        <dbReference type="ARBA" id="ARBA00022438"/>
    </source>
</evidence>
<dbReference type="GO" id="GO:0005737">
    <property type="term" value="C:cytoplasm"/>
    <property type="evidence" value="ECO:0007669"/>
    <property type="project" value="UniProtKB-SubCell"/>
</dbReference>
<reference evidence="16" key="1">
    <citation type="submission" date="2019-07" db="EMBL/GenBank/DDBJ databases">
        <title>Complete Genome Sequences of Vibrion rotiferianus strain AM7.</title>
        <authorList>
            <person name="Miyazaki K."/>
            <person name="Wiseschart A."/>
            <person name="Pootanakit K."/>
            <person name="Ishimori K."/>
            <person name="Kitahara K."/>
        </authorList>
    </citation>
    <scope>NUCLEOTIDE SEQUENCE [LARGE SCALE GENOMIC DNA]</scope>
    <source>
        <strain evidence="16">AM7</strain>
    </source>
</reference>